<accession>A0A4Y2SDN4</accession>
<evidence type="ECO:0000313" key="2">
    <source>
        <dbReference type="Proteomes" id="UP000499080"/>
    </source>
</evidence>
<dbReference type="EMBL" id="BGPR01020747">
    <property type="protein sequence ID" value="GBN85390.1"/>
    <property type="molecule type" value="Genomic_DNA"/>
</dbReference>
<evidence type="ECO:0000313" key="1">
    <source>
        <dbReference type="EMBL" id="GBN85390.1"/>
    </source>
</evidence>
<protein>
    <submittedName>
        <fullName evidence="1">Uncharacterized protein</fullName>
    </submittedName>
</protein>
<sequence>MVPKYRIGVKMGAVMILRMVPGHIALRGWEHVIEWAITHHNALPDACEKKRNEPGNNNNNNISMKKRTALWENPELTWAESSDVTDNLLMPQLNRGEKMCF</sequence>
<comment type="caution">
    <text evidence="1">The sequence shown here is derived from an EMBL/GenBank/DDBJ whole genome shotgun (WGS) entry which is preliminary data.</text>
</comment>
<gene>
    <name evidence="1" type="ORF">AVEN_87470_1</name>
</gene>
<name>A0A4Y2SDN4_ARAVE</name>
<reference evidence="1 2" key="1">
    <citation type="journal article" date="2019" name="Sci. Rep.">
        <title>Orb-weaving spider Araneus ventricosus genome elucidates the spidroin gene catalogue.</title>
        <authorList>
            <person name="Kono N."/>
            <person name="Nakamura H."/>
            <person name="Ohtoshi R."/>
            <person name="Moran D.A.P."/>
            <person name="Shinohara A."/>
            <person name="Yoshida Y."/>
            <person name="Fujiwara M."/>
            <person name="Mori M."/>
            <person name="Tomita M."/>
            <person name="Arakawa K."/>
        </authorList>
    </citation>
    <scope>NUCLEOTIDE SEQUENCE [LARGE SCALE GENOMIC DNA]</scope>
</reference>
<dbReference type="Proteomes" id="UP000499080">
    <property type="component" value="Unassembled WGS sequence"/>
</dbReference>
<dbReference type="AlphaFoldDB" id="A0A4Y2SDN4"/>
<keyword evidence="2" id="KW-1185">Reference proteome</keyword>
<proteinExistence type="predicted"/>
<organism evidence="1 2">
    <name type="scientific">Araneus ventricosus</name>
    <name type="common">Orbweaver spider</name>
    <name type="synonym">Epeira ventricosa</name>
    <dbReference type="NCBI Taxonomy" id="182803"/>
    <lineage>
        <taxon>Eukaryota</taxon>
        <taxon>Metazoa</taxon>
        <taxon>Ecdysozoa</taxon>
        <taxon>Arthropoda</taxon>
        <taxon>Chelicerata</taxon>
        <taxon>Arachnida</taxon>
        <taxon>Araneae</taxon>
        <taxon>Araneomorphae</taxon>
        <taxon>Entelegynae</taxon>
        <taxon>Araneoidea</taxon>
        <taxon>Araneidae</taxon>
        <taxon>Araneus</taxon>
    </lineage>
</organism>